<keyword evidence="7 9" id="KW-0067">ATP-binding</keyword>
<name>A0A1I5C0G8_9HYPH</name>
<dbReference type="PROSITE" id="PS01076">
    <property type="entry name" value="ACETATE_KINASE_2"/>
    <property type="match status" value="1"/>
</dbReference>
<comment type="catalytic activity">
    <reaction evidence="9">
        <text>acetate + ATP = acetyl phosphate + ADP</text>
        <dbReference type="Rhea" id="RHEA:11352"/>
        <dbReference type="ChEBI" id="CHEBI:22191"/>
        <dbReference type="ChEBI" id="CHEBI:30089"/>
        <dbReference type="ChEBI" id="CHEBI:30616"/>
        <dbReference type="ChEBI" id="CHEBI:456216"/>
        <dbReference type="EC" id="2.7.2.1"/>
    </reaction>
</comment>
<gene>
    <name evidence="9" type="primary">ackA</name>
    <name evidence="11" type="ORF">SAMN04488056_10267</name>
</gene>
<dbReference type="PANTHER" id="PTHR21060">
    <property type="entry name" value="ACETATE KINASE"/>
    <property type="match status" value="1"/>
</dbReference>
<evidence type="ECO:0000256" key="1">
    <source>
        <dbReference type="ARBA" id="ARBA00008748"/>
    </source>
</evidence>
<dbReference type="OrthoDB" id="9802453at2"/>
<proteinExistence type="inferred from homology"/>
<dbReference type="SUPFAM" id="SSF53067">
    <property type="entry name" value="Actin-like ATPase domain"/>
    <property type="match status" value="2"/>
</dbReference>
<keyword evidence="3 9" id="KW-0808">Transferase</keyword>
<feature type="site" description="Transition state stabilizer" evidence="9">
    <location>
        <position position="188"/>
    </location>
</feature>
<keyword evidence="8 9" id="KW-0460">Magnesium</keyword>
<evidence type="ECO:0000256" key="3">
    <source>
        <dbReference type="ARBA" id="ARBA00022679"/>
    </source>
</evidence>
<comment type="cofactor">
    <cofactor evidence="9">
        <name>Mg(2+)</name>
        <dbReference type="ChEBI" id="CHEBI:18420"/>
    </cofactor>
    <cofactor evidence="9">
        <name>Mn(2+)</name>
        <dbReference type="ChEBI" id="CHEBI:29035"/>
    </cofactor>
    <text evidence="9">Mg(2+). Can also accept Mn(2+).</text>
</comment>
<comment type="subcellular location">
    <subcellularLocation>
        <location evidence="9">Cytoplasm</location>
    </subcellularLocation>
</comment>
<dbReference type="NCBIfam" id="TIGR00016">
    <property type="entry name" value="ackA"/>
    <property type="match status" value="1"/>
</dbReference>
<dbReference type="EMBL" id="FOVR01000002">
    <property type="protein sequence ID" value="SFN80372.1"/>
    <property type="molecule type" value="Genomic_DNA"/>
</dbReference>
<protein>
    <recommendedName>
        <fullName evidence="9">Acetate kinase</fullName>
        <ecNumber evidence="9">2.7.2.1</ecNumber>
    </recommendedName>
    <alternativeName>
        <fullName evidence="9">Acetokinase</fullName>
    </alternativeName>
</protein>
<feature type="binding site" evidence="9">
    <location>
        <begin position="290"/>
        <end position="292"/>
    </location>
    <ligand>
        <name>ATP</name>
        <dbReference type="ChEBI" id="CHEBI:30616"/>
    </ligand>
</feature>
<dbReference type="STRING" id="655353.SAMN04488056_10267"/>
<evidence type="ECO:0000256" key="4">
    <source>
        <dbReference type="ARBA" id="ARBA00022723"/>
    </source>
</evidence>
<evidence type="ECO:0000313" key="11">
    <source>
        <dbReference type="EMBL" id="SFN80372.1"/>
    </source>
</evidence>
<dbReference type="InterPro" id="IPR043129">
    <property type="entry name" value="ATPase_NBD"/>
</dbReference>
<feature type="active site" description="Proton donor/acceptor" evidence="9">
    <location>
        <position position="157"/>
    </location>
</feature>
<reference evidence="11 12" key="1">
    <citation type="submission" date="2016-10" db="EMBL/GenBank/DDBJ databases">
        <authorList>
            <person name="de Groot N.N."/>
        </authorList>
    </citation>
    <scope>NUCLEOTIDE SEQUENCE [LARGE SCALE GENOMIC DNA]</scope>
    <source>
        <strain evidence="11 12">CGMCC 1.9157</strain>
    </source>
</reference>
<comment type="function">
    <text evidence="9">Catalyzes the formation of acetyl phosphate from acetate and ATP. Can also catalyze the reverse reaction.</text>
</comment>
<keyword evidence="4 9" id="KW-0479">Metal-binding</keyword>
<organism evidence="11 12">
    <name type="scientific">Cohaesibacter marisflavi</name>
    <dbReference type="NCBI Taxonomy" id="655353"/>
    <lineage>
        <taxon>Bacteria</taxon>
        <taxon>Pseudomonadati</taxon>
        <taxon>Pseudomonadota</taxon>
        <taxon>Alphaproteobacteria</taxon>
        <taxon>Hyphomicrobiales</taxon>
        <taxon>Cohaesibacteraceae</taxon>
    </lineage>
</organism>
<evidence type="ECO:0000256" key="5">
    <source>
        <dbReference type="ARBA" id="ARBA00022741"/>
    </source>
</evidence>
<keyword evidence="5 9" id="KW-0547">Nucleotide-binding</keyword>
<dbReference type="Proteomes" id="UP000199236">
    <property type="component" value="Unassembled WGS sequence"/>
</dbReference>
<dbReference type="InterPro" id="IPR004372">
    <property type="entry name" value="Ac/propionate_kinase"/>
</dbReference>
<feature type="binding site" evidence="9">
    <location>
        <position position="100"/>
    </location>
    <ligand>
        <name>substrate</name>
    </ligand>
</feature>
<evidence type="ECO:0000256" key="8">
    <source>
        <dbReference type="ARBA" id="ARBA00022842"/>
    </source>
</evidence>
<comment type="subunit">
    <text evidence="9">Homodimer.</text>
</comment>
<feature type="site" description="Transition state stabilizer" evidence="9">
    <location>
        <position position="248"/>
    </location>
</feature>
<feature type="binding site" evidence="9">
    <location>
        <begin position="335"/>
        <end position="339"/>
    </location>
    <ligand>
        <name>ATP</name>
        <dbReference type="ChEBI" id="CHEBI:30616"/>
    </ligand>
</feature>
<dbReference type="GO" id="GO:0005829">
    <property type="term" value="C:cytosol"/>
    <property type="evidence" value="ECO:0007669"/>
    <property type="project" value="TreeGrafter"/>
</dbReference>
<dbReference type="PANTHER" id="PTHR21060:SF21">
    <property type="entry name" value="ACETATE KINASE"/>
    <property type="match status" value="1"/>
</dbReference>
<evidence type="ECO:0000256" key="7">
    <source>
        <dbReference type="ARBA" id="ARBA00022840"/>
    </source>
</evidence>
<dbReference type="GO" id="GO:0008776">
    <property type="term" value="F:acetate kinase activity"/>
    <property type="evidence" value="ECO:0007669"/>
    <property type="project" value="UniProtKB-UniRule"/>
</dbReference>
<keyword evidence="6 9" id="KW-0418">Kinase</keyword>
<keyword evidence="2 9" id="KW-0963">Cytoplasm</keyword>
<feature type="binding site" evidence="9">
    <location>
        <position position="13"/>
    </location>
    <ligand>
        <name>Mg(2+)</name>
        <dbReference type="ChEBI" id="CHEBI:18420"/>
    </ligand>
</feature>
<accession>A0A1I5C0G8</accession>
<comment type="similarity">
    <text evidence="1 9 10">Belongs to the acetokinase family.</text>
</comment>
<dbReference type="GO" id="GO:0000287">
    <property type="term" value="F:magnesium ion binding"/>
    <property type="evidence" value="ECO:0007669"/>
    <property type="project" value="UniProtKB-UniRule"/>
</dbReference>
<feature type="binding site" evidence="9">
    <location>
        <position position="386"/>
    </location>
    <ligand>
        <name>Mg(2+)</name>
        <dbReference type="ChEBI" id="CHEBI:18420"/>
    </ligand>
</feature>
<evidence type="ECO:0000256" key="9">
    <source>
        <dbReference type="HAMAP-Rule" id="MF_00020"/>
    </source>
</evidence>
<dbReference type="AlphaFoldDB" id="A0A1I5C0G8"/>
<evidence type="ECO:0000256" key="6">
    <source>
        <dbReference type="ARBA" id="ARBA00022777"/>
    </source>
</evidence>
<comment type="pathway">
    <text evidence="9">Metabolic intermediate biosynthesis; acetyl-CoA biosynthesis; acetyl-CoA from acetate: step 1/2.</text>
</comment>
<dbReference type="PRINTS" id="PR00471">
    <property type="entry name" value="ACETATEKNASE"/>
</dbReference>
<dbReference type="EC" id="2.7.2.1" evidence="9"/>
<sequence length="400" mass="42893">MTDIKKGALLVLNSGSSSVKFTVFQVGDADQKIALYFGGQLDGIGSSAHLKVKTAAKELLADDSWEHLDQGTVPAILPHLLEWIESKLPADLPLIGAGHRVVHGGETFDKPMLITDEIIEKLTSLAPLAPLHQPQNVAAIKALAASRPDLPQVACYDTAFHRTIPAINGTFAIPKEYTDAGVTRYGFHGLSYEYIAYNLRQNKPDLAKGKVVVAHLGSGASLAALQDGVSIDTSMGFSALDGIPMGTRPGSMDPGVLIYLMREHNMDVDDLEKMLYYKCGILGISDISNDMRDIEENQEPGAVLALDIFCQRTAKQIASLAVSLGGIDALVFTAGIGENGPIIRDKVCADLAFMGIKLDAEKNDTRGVELISTEESVPVMVIPTDEEFMIAQHAVNILSA</sequence>
<dbReference type="RefSeq" id="WP_090069139.1">
    <property type="nucleotide sequence ID" value="NZ_FOVR01000002.1"/>
</dbReference>
<dbReference type="PROSITE" id="PS01075">
    <property type="entry name" value="ACETATE_KINASE_1"/>
    <property type="match status" value="1"/>
</dbReference>
<evidence type="ECO:0000256" key="10">
    <source>
        <dbReference type="RuleBase" id="RU003835"/>
    </source>
</evidence>
<feature type="binding site" evidence="9">
    <location>
        <position position="20"/>
    </location>
    <ligand>
        <name>ATP</name>
        <dbReference type="ChEBI" id="CHEBI:30616"/>
    </ligand>
</feature>
<feature type="binding site" evidence="9">
    <location>
        <begin position="215"/>
        <end position="219"/>
    </location>
    <ligand>
        <name>ATP</name>
        <dbReference type="ChEBI" id="CHEBI:30616"/>
    </ligand>
</feature>
<evidence type="ECO:0000256" key="2">
    <source>
        <dbReference type="ARBA" id="ARBA00022490"/>
    </source>
</evidence>
<dbReference type="Pfam" id="PF00871">
    <property type="entry name" value="Acetate_kinase"/>
    <property type="match status" value="1"/>
</dbReference>
<keyword evidence="12" id="KW-1185">Reference proteome</keyword>
<dbReference type="PIRSF" id="PIRSF000722">
    <property type="entry name" value="Acetate_prop_kin"/>
    <property type="match status" value="1"/>
</dbReference>
<dbReference type="HAMAP" id="MF_00020">
    <property type="entry name" value="Acetate_kinase"/>
    <property type="match status" value="1"/>
</dbReference>
<dbReference type="GO" id="GO:0005524">
    <property type="term" value="F:ATP binding"/>
    <property type="evidence" value="ECO:0007669"/>
    <property type="project" value="UniProtKB-KW"/>
</dbReference>
<dbReference type="GO" id="GO:0006085">
    <property type="term" value="P:acetyl-CoA biosynthetic process"/>
    <property type="evidence" value="ECO:0007669"/>
    <property type="project" value="UniProtKB-UniRule"/>
</dbReference>
<dbReference type="UniPathway" id="UPA00340">
    <property type="reaction ID" value="UER00458"/>
</dbReference>
<dbReference type="Gene3D" id="3.30.420.40">
    <property type="match status" value="2"/>
</dbReference>
<evidence type="ECO:0000313" key="12">
    <source>
        <dbReference type="Proteomes" id="UP000199236"/>
    </source>
</evidence>
<dbReference type="InterPro" id="IPR000890">
    <property type="entry name" value="Aliphatic_acid_kin_short-chain"/>
</dbReference>
<dbReference type="GO" id="GO:0006083">
    <property type="term" value="P:acetate metabolic process"/>
    <property type="evidence" value="ECO:0007669"/>
    <property type="project" value="TreeGrafter"/>
</dbReference>
<dbReference type="InterPro" id="IPR023865">
    <property type="entry name" value="Aliphatic_acid_kinase_CS"/>
</dbReference>